<protein>
    <submittedName>
        <fullName evidence="1">Uncharacterized protein</fullName>
    </submittedName>
</protein>
<name>A0A3B0V2F9_9ZZZZ</name>
<dbReference type="EMBL" id="UOEW01000010">
    <property type="protein sequence ID" value="VAW32932.1"/>
    <property type="molecule type" value="Genomic_DNA"/>
</dbReference>
<sequence>PYSEVTDDWRDIPDSALESDPCVAHYDAKGLRYYLPRLMLSVLDNYDNTSMRVIGTLQALYPKKDYHIERYSELNNEQKRAIAEFIESLPKLVDLDREDQVTMERAMEKYWQDFLT</sequence>
<dbReference type="Pfam" id="PF20461">
    <property type="entry name" value="DUF6714"/>
    <property type="match status" value="1"/>
</dbReference>
<dbReference type="AlphaFoldDB" id="A0A3B0V2F9"/>
<evidence type="ECO:0000313" key="1">
    <source>
        <dbReference type="EMBL" id="VAW32932.1"/>
    </source>
</evidence>
<organism evidence="1">
    <name type="scientific">hydrothermal vent metagenome</name>
    <dbReference type="NCBI Taxonomy" id="652676"/>
    <lineage>
        <taxon>unclassified sequences</taxon>
        <taxon>metagenomes</taxon>
        <taxon>ecological metagenomes</taxon>
    </lineage>
</organism>
<accession>A0A3B0V2F9</accession>
<feature type="non-terminal residue" evidence="1">
    <location>
        <position position="1"/>
    </location>
</feature>
<gene>
    <name evidence="1" type="ORF">MNBD_GAMMA01-1162</name>
</gene>
<dbReference type="InterPro" id="IPR046560">
    <property type="entry name" value="DUF6714"/>
</dbReference>
<reference evidence="1" key="1">
    <citation type="submission" date="2018-06" db="EMBL/GenBank/DDBJ databases">
        <authorList>
            <person name="Zhirakovskaya E."/>
        </authorList>
    </citation>
    <scope>NUCLEOTIDE SEQUENCE</scope>
</reference>
<proteinExistence type="predicted"/>